<proteinExistence type="predicted"/>
<keyword evidence="4 7" id="KW-0472">Membrane</keyword>
<dbReference type="InterPro" id="IPR043203">
    <property type="entry name" value="VGCC_Ca_Na"/>
</dbReference>
<feature type="transmembrane region" description="Helical" evidence="7">
    <location>
        <begin position="290"/>
        <end position="311"/>
    </location>
</feature>
<feature type="transmembrane region" description="Helical" evidence="7">
    <location>
        <begin position="262"/>
        <end position="284"/>
    </location>
</feature>
<dbReference type="GO" id="GO:0005248">
    <property type="term" value="F:voltage-gated sodium channel activity"/>
    <property type="evidence" value="ECO:0007669"/>
    <property type="project" value="TreeGrafter"/>
</dbReference>
<feature type="transmembrane region" description="Helical" evidence="7">
    <location>
        <begin position="226"/>
        <end position="250"/>
    </location>
</feature>
<feature type="compositionally biased region" description="Polar residues" evidence="6">
    <location>
        <begin position="164"/>
        <end position="173"/>
    </location>
</feature>
<accession>A0A9K3PRP0</accession>
<comment type="subcellular location">
    <subcellularLocation>
        <location evidence="1">Membrane</location>
        <topology evidence="1">Multi-pass membrane protein</topology>
    </subcellularLocation>
</comment>
<evidence type="ECO:0000256" key="5">
    <source>
        <dbReference type="SAM" id="Coils"/>
    </source>
</evidence>
<dbReference type="PANTHER" id="PTHR10037">
    <property type="entry name" value="VOLTAGE-GATED CATION CHANNEL CALCIUM AND SODIUM"/>
    <property type="match status" value="1"/>
</dbReference>
<feature type="compositionally biased region" description="Low complexity" evidence="6">
    <location>
        <begin position="91"/>
        <end position="101"/>
    </location>
</feature>
<reference evidence="9" key="1">
    <citation type="journal article" date="2021" name="Sci. Rep.">
        <title>Diploid genomic architecture of Nitzschia inconspicua, an elite biomass production diatom.</title>
        <authorList>
            <person name="Oliver A."/>
            <person name="Podell S."/>
            <person name="Pinowska A."/>
            <person name="Traller J.C."/>
            <person name="Smith S.R."/>
            <person name="McClure R."/>
            <person name="Beliaev A."/>
            <person name="Bohutskyi P."/>
            <person name="Hill E.A."/>
            <person name="Rabines A."/>
            <person name="Zheng H."/>
            <person name="Allen L.Z."/>
            <person name="Kuo A."/>
            <person name="Grigoriev I.V."/>
            <person name="Allen A.E."/>
            <person name="Hazlebeck D."/>
            <person name="Allen E.E."/>
        </authorList>
    </citation>
    <scope>NUCLEOTIDE SEQUENCE</scope>
    <source>
        <strain evidence="9">Hildebrandi</strain>
    </source>
</reference>
<evidence type="ECO:0000313" key="10">
    <source>
        <dbReference type="Proteomes" id="UP000693970"/>
    </source>
</evidence>
<feature type="coiled-coil region" evidence="5">
    <location>
        <begin position="459"/>
        <end position="489"/>
    </location>
</feature>
<feature type="compositionally biased region" description="Low complexity" evidence="6">
    <location>
        <begin position="174"/>
        <end position="183"/>
    </location>
</feature>
<dbReference type="OrthoDB" id="45894at2759"/>
<dbReference type="AlphaFoldDB" id="A0A9K3PRP0"/>
<feature type="domain" description="Ion transport" evidence="8">
    <location>
        <begin position="226"/>
        <end position="445"/>
    </location>
</feature>
<dbReference type="InterPro" id="IPR005821">
    <property type="entry name" value="Ion_trans_dom"/>
</dbReference>
<keyword evidence="2 7" id="KW-0812">Transmembrane</keyword>
<evidence type="ECO:0000256" key="6">
    <source>
        <dbReference type="SAM" id="MobiDB-lite"/>
    </source>
</evidence>
<feature type="compositionally biased region" description="Low complexity" evidence="6">
    <location>
        <begin position="517"/>
        <end position="527"/>
    </location>
</feature>
<keyword evidence="10" id="KW-1185">Reference proteome</keyword>
<dbReference type="EMBL" id="JAGRRH010000015">
    <property type="protein sequence ID" value="KAG7356818.1"/>
    <property type="molecule type" value="Genomic_DNA"/>
</dbReference>
<evidence type="ECO:0000256" key="2">
    <source>
        <dbReference type="ARBA" id="ARBA00022692"/>
    </source>
</evidence>
<evidence type="ECO:0000256" key="4">
    <source>
        <dbReference type="ARBA" id="ARBA00023136"/>
    </source>
</evidence>
<sequence length="555" mass="62388">MDESSNSSNHLKEGLDVTVQQMQSKDANHLDSIQLLEQVSCDDESAEIMWRLEEENDDKEDDDNGQEKADVVSDEVIMPASWMGCAEEDAPAPAAAPAAAPTKQLHPSPTSLEEKFKTTTTGVSTANNAKNIDDSQQPKINHSSSVSSMDDDLWNPKSNDKSNSKTVSNQDQQSSDGNNINHNKNNYSSSISTLAASYDQISWWSACLDAINRFRYQCGMFVNNGYVQFLIIVLIAINGAMMGMATFDFIKLDPKLSDAFETTDFVILIIFTVELGLQLIYHGIRLILDGWLVFDLIIIVTSWSFSSVQIIRAFRIFRALRLVTRIKIMQNLILAMFSVIPRMAAIGLMLCLIFYIFGVMFTQLFKDLYEEGYTEYDYFGGLDWTFLTLFQMMTLDDWADISREVTPAYKWAGIPFALFVVISGFIVVNLIIAVICDAIGALHADQKARLHGDFDETKTDAENAQCMDIREQLDELEDQVEELTRIQARTFHTLQYLTKQIQMQKLKQELQCKTTTSPATPASAVTSDNDPPVVSANSLSQRPPLSRGTHRKQHY</sequence>
<protein>
    <submittedName>
        <fullName evidence="9">Ion transport protein</fullName>
    </submittedName>
</protein>
<comment type="caution">
    <text evidence="9">The sequence shown here is derived from an EMBL/GenBank/DDBJ whole genome shotgun (WGS) entry which is preliminary data.</text>
</comment>
<reference evidence="9" key="2">
    <citation type="submission" date="2021-04" db="EMBL/GenBank/DDBJ databases">
        <authorList>
            <person name="Podell S."/>
        </authorList>
    </citation>
    <scope>NUCLEOTIDE SEQUENCE</scope>
    <source>
        <strain evidence="9">Hildebrandi</strain>
    </source>
</reference>
<name>A0A9K3PRP0_9STRA</name>
<evidence type="ECO:0000256" key="3">
    <source>
        <dbReference type="ARBA" id="ARBA00022989"/>
    </source>
</evidence>
<keyword evidence="5" id="KW-0175">Coiled coil</keyword>
<gene>
    <name evidence="9" type="ORF">IV203_001504</name>
</gene>
<dbReference type="Proteomes" id="UP000693970">
    <property type="component" value="Unassembled WGS sequence"/>
</dbReference>
<feature type="region of interest" description="Disordered" evidence="6">
    <location>
        <begin position="51"/>
        <end position="74"/>
    </location>
</feature>
<dbReference type="PANTHER" id="PTHR10037:SF62">
    <property type="entry name" value="SODIUM CHANNEL PROTEIN 60E"/>
    <property type="match status" value="1"/>
</dbReference>
<evidence type="ECO:0000256" key="1">
    <source>
        <dbReference type="ARBA" id="ARBA00004141"/>
    </source>
</evidence>
<feature type="compositionally biased region" description="Polar residues" evidence="6">
    <location>
        <begin position="118"/>
        <end position="148"/>
    </location>
</feature>
<feature type="transmembrane region" description="Helical" evidence="7">
    <location>
        <begin position="416"/>
        <end position="442"/>
    </location>
</feature>
<evidence type="ECO:0000256" key="7">
    <source>
        <dbReference type="SAM" id="Phobius"/>
    </source>
</evidence>
<dbReference type="Pfam" id="PF00520">
    <property type="entry name" value="Ion_trans"/>
    <property type="match status" value="1"/>
</dbReference>
<organism evidence="9 10">
    <name type="scientific">Nitzschia inconspicua</name>
    <dbReference type="NCBI Taxonomy" id="303405"/>
    <lineage>
        <taxon>Eukaryota</taxon>
        <taxon>Sar</taxon>
        <taxon>Stramenopiles</taxon>
        <taxon>Ochrophyta</taxon>
        <taxon>Bacillariophyta</taxon>
        <taxon>Bacillariophyceae</taxon>
        <taxon>Bacillariophycidae</taxon>
        <taxon>Bacillariales</taxon>
        <taxon>Bacillariaceae</taxon>
        <taxon>Nitzschia</taxon>
    </lineage>
</organism>
<feature type="region of interest" description="Disordered" evidence="6">
    <location>
        <begin position="517"/>
        <end position="555"/>
    </location>
</feature>
<evidence type="ECO:0000259" key="8">
    <source>
        <dbReference type="Pfam" id="PF00520"/>
    </source>
</evidence>
<feature type="region of interest" description="Disordered" evidence="6">
    <location>
        <begin position="88"/>
        <end position="183"/>
    </location>
</feature>
<keyword evidence="3 7" id="KW-1133">Transmembrane helix</keyword>
<feature type="transmembrane region" description="Helical" evidence="7">
    <location>
        <begin position="332"/>
        <end position="357"/>
    </location>
</feature>
<feature type="compositionally biased region" description="Acidic residues" evidence="6">
    <location>
        <begin position="54"/>
        <end position="64"/>
    </location>
</feature>
<evidence type="ECO:0000313" key="9">
    <source>
        <dbReference type="EMBL" id="KAG7356818.1"/>
    </source>
</evidence>
<dbReference type="GO" id="GO:0001518">
    <property type="term" value="C:voltage-gated sodium channel complex"/>
    <property type="evidence" value="ECO:0007669"/>
    <property type="project" value="TreeGrafter"/>
</dbReference>